<reference evidence="2 3" key="1">
    <citation type="submission" date="2024-10" db="EMBL/GenBank/DDBJ databases">
        <title>Updated reference genomes for cyclostephanoid diatoms.</title>
        <authorList>
            <person name="Roberts W.R."/>
            <person name="Alverson A.J."/>
        </authorList>
    </citation>
    <scope>NUCLEOTIDE SEQUENCE [LARGE SCALE GENOMIC DNA]</scope>
    <source>
        <strain evidence="2 3">AJA010-31</strain>
    </source>
</reference>
<feature type="compositionally biased region" description="Basic and acidic residues" evidence="1">
    <location>
        <begin position="144"/>
        <end position="155"/>
    </location>
</feature>
<feature type="region of interest" description="Disordered" evidence="1">
    <location>
        <begin position="1"/>
        <end position="34"/>
    </location>
</feature>
<evidence type="ECO:0000313" key="2">
    <source>
        <dbReference type="EMBL" id="KAL3770140.1"/>
    </source>
</evidence>
<feature type="region of interest" description="Disordered" evidence="1">
    <location>
        <begin position="86"/>
        <end position="107"/>
    </location>
</feature>
<protein>
    <submittedName>
        <fullName evidence="2">Uncharacterized protein</fullName>
    </submittedName>
</protein>
<dbReference type="AlphaFoldDB" id="A0ABD3N228"/>
<feature type="region of interest" description="Disordered" evidence="1">
    <location>
        <begin position="121"/>
        <end position="155"/>
    </location>
</feature>
<evidence type="ECO:0000256" key="1">
    <source>
        <dbReference type="SAM" id="MobiDB-lite"/>
    </source>
</evidence>
<gene>
    <name evidence="2" type="ORF">ACHAWO_007731</name>
</gene>
<sequence>MVQKGATKSHQQKHGLSDRPRRKMPRQRNPGPRAVLKIQQYRQIAEQETAQLREQIRELQNDSPEVFESTCQSAYVDTKHRLVRSSPLDVTSQDSLKKMPGQSSRHAVTIWSHELKRNEKPHFPVTPLKRGSPLFAKSTSFTNDIRDPRVSHSEA</sequence>
<keyword evidence="3" id="KW-1185">Reference proteome</keyword>
<accession>A0ABD3N228</accession>
<evidence type="ECO:0000313" key="3">
    <source>
        <dbReference type="Proteomes" id="UP001530400"/>
    </source>
</evidence>
<dbReference type="Proteomes" id="UP001530400">
    <property type="component" value="Unassembled WGS sequence"/>
</dbReference>
<dbReference type="EMBL" id="JALLPJ020001317">
    <property type="protein sequence ID" value="KAL3770140.1"/>
    <property type="molecule type" value="Genomic_DNA"/>
</dbReference>
<comment type="caution">
    <text evidence="2">The sequence shown here is derived from an EMBL/GenBank/DDBJ whole genome shotgun (WGS) entry which is preliminary data.</text>
</comment>
<organism evidence="2 3">
    <name type="scientific">Cyclotella atomus</name>
    <dbReference type="NCBI Taxonomy" id="382360"/>
    <lineage>
        <taxon>Eukaryota</taxon>
        <taxon>Sar</taxon>
        <taxon>Stramenopiles</taxon>
        <taxon>Ochrophyta</taxon>
        <taxon>Bacillariophyta</taxon>
        <taxon>Coscinodiscophyceae</taxon>
        <taxon>Thalassiosirophycidae</taxon>
        <taxon>Stephanodiscales</taxon>
        <taxon>Stephanodiscaceae</taxon>
        <taxon>Cyclotella</taxon>
    </lineage>
</organism>
<proteinExistence type="predicted"/>
<name>A0ABD3N228_9STRA</name>